<feature type="domain" description="Spore germination GerAC-like C-terminal" evidence="8">
    <location>
        <begin position="207"/>
        <end position="376"/>
    </location>
</feature>
<keyword evidence="4" id="KW-0732">Signal</keyword>
<keyword evidence="7" id="KW-0449">Lipoprotein</keyword>
<accession>A0A7G5BY44</accession>
<comment type="similarity">
    <text evidence="2">Belongs to the GerABKC lipoprotein family.</text>
</comment>
<sequence>MGRTCKGISWLFGLAILTGCWDRVEIEERGFVIGTAIDAAANNQFVLTFQYAVPSAFTGGSDMDGKKGEAFLNVMEQGRTLFRAARKMSNESSRSPYLEHNKIILVSERLAKEGKLEEVLDLFLRDHEMRRAAKVMIAEGEARKLLELKPRIEKLPVLYINATAENPKKSESITPPTKIGEVHRFLLEEYSYALPKISAEGTKIKVSGAAVFNGYDNRLRGFLSADLTSGRNFFRGTVKTATVEIVVENQLVAFELKSASRKMKASVSDPEHPVFDIHVAVSGNVGESYTQADLLKPKIMADIEAKVSAKIAEAMDDVLNKAQKEYRSDILGLGEHLNENHHRAWMKIHDNWDHGENLFSRARVNIHVKTKLRIIGSIENSQPKR</sequence>
<evidence type="ECO:0000313" key="10">
    <source>
        <dbReference type="EMBL" id="QMV41878.1"/>
    </source>
</evidence>
<keyword evidence="3" id="KW-0309">Germination</keyword>
<dbReference type="EMBL" id="CP041969">
    <property type="protein sequence ID" value="QMV41878.1"/>
    <property type="molecule type" value="Genomic_DNA"/>
</dbReference>
<dbReference type="NCBIfam" id="TIGR02887">
    <property type="entry name" value="spore_ger_x_C"/>
    <property type="match status" value="1"/>
</dbReference>
<name>A0A7G5BY44_9BACL</name>
<evidence type="ECO:0000256" key="5">
    <source>
        <dbReference type="ARBA" id="ARBA00023136"/>
    </source>
</evidence>
<evidence type="ECO:0000256" key="1">
    <source>
        <dbReference type="ARBA" id="ARBA00004635"/>
    </source>
</evidence>
<dbReference type="Gene3D" id="6.20.190.10">
    <property type="entry name" value="Nutrient germinant receptor protein C, domain 1"/>
    <property type="match status" value="1"/>
</dbReference>
<reference evidence="10 11" key="1">
    <citation type="submission" date="2019-07" db="EMBL/GenBank/DDBJ databases">
        <authorList>
            <person name="Kim J.K."/>
            <person name="Cheong H.-M."/>
            <person name="Choi Y."/>
            <person name="Hwang K.J."/>
            <person name="Lee S."/>
            <person name="Choi C."/>
        </authorList>
    </citation>
    <scope>NUCLEOTIDE SEQUENCE [LARGE SCALE GENOMIC DNA]</scope>
    <source>
        <strain evidence="10 11">KS 22</strain>
    </source>
</reference>
<keyword evidence="6" id="KW-0564">Palmitate</keyword>
<dbReference type="Proteomes" id="UP000515679">
    <property type="component" value="Chromosome"/>
</dbReference>
<dbReference type="KEGG" id="cchl:FPL14_12300"/>
<dbReference type="InterPro" id="IPR046953">
    <property type="entry name" value="Spore_GerAC-like_C"/>
</dbReference>
<comment type="subcellular location">
    <subcellularLocation>
        <location evidence="1">Membrane</location>
        <topology evidence="1">Lipid-anchor</topology>
    </subcellularLocation>
</comment>
<dbReference type="GO" id="GO:0016020">
    <property type="term" value="C:membrane"/>
    <property type="evidence" value="ECO:0007669"/>
    <property type="project" value="UniProtKB-SubCell"/>
</dbReference>
<organism evidence="10 11">
    <name type="scientific">Cohnella cholangitidis</name>
    <dbReference type="NCBI Taxonomy" id="2598458"/>
    <lineage>
        <taxon>Bacteria</taxon>
        <taxon>Bacillati</taxon>
        <taxon>Bacillota</taxon>
        <taxon>Bacilli</taxon>
        <taxon>Bacillales</taxon>
        <taxon>Paenibacillaceae</taxon>
        <taxon>Cohnella</taxon>
    </lineage>
</organism>
<dbReference type="Gene3D" id="3.30.300.210">
    <property type="entry name" value="Nutrient germinant receptor protein C, domain 3"/>
    <property type="match status" value="1"/>
</dbReference>
<dbReference type="Pfam" id="PF05504">
    <property type="entry name" value="Spore_GerAC"/>
    <property type="match status" value="1"/>
</dbReference>
<proteinExistence type="inferred from homology"/>
<dbReference type="PANTHER" id="PTHR35789:SF1">
    <property type="entry name" value="SPORE GERMINATION PROTEIN B3"/>
    <property type="match status" value="1"/>
</dbReference>
<feature type="domain" description="Spore germination protein N-terminal" evidence="9">
    <location>
        <begin position="22"/>
        <end position="198"/>
    </location>
</feature>
<dbReference type="AlphaFoldDB" id="A0A7G5BY44"/>
<dbReference type="InterPro" id="IPR038501">
    <property type="entry name" value="Spore_GerAC_C_sf"/>
</dbReference>
<evidence type="ECO:0000256" key="4">
    <source>
        <dbReference type="ARBA" id="ARBA00022729"/>
    </source>
</evidence>
<dbReference type="InterPro" id="IPR008844">
    <property type="entry name" value="Spore_GerAC-like"/>
</dbReference>
<evidence type="ECO:0000259" key="8">
    <source>
        <dbReference type="Pfam" id="PF05504"/>
    </source>
</evidence>
<evidence type="ECO:0000256" key="2">
    <source>
        <dbReference type="ARBA" id="ARBA00007886"/>
    </source>
</evidence>
<dbReference type="PANTHER" id="PTHR35789">
    <property type="entry name" value="SPORE GERMINATION PROTEIN B3"/>
    <property type="match status" value="1"/>
</dbReference>
<dbReference type="RefSeq" id="WP_182303221.1">
    <property type="nucleotide sequence ID" value="NZ_CP041969.1"/>
</dbReference>
<evidence type="ECO:0000256" key="6">
    <source>
        <dbReference type="ARBA" id="ARBA00023139"/>
    </source>
</evidence>
<dbReference type="GO" id="GO:0009847">
    <property type="term" value="P:spore germination"/>
    <property type="evidence" value="ECO:0007669"/>
    <property type="project" value="InterPro"/>
</dbReference>
<evidence type="ECO:0000256" key="3">
    <source>
        <dbReference type="ARBA" id="ARBA00022544"/>
    </source>
</evidence>
<evidence type="ECO:0000256" key="7">
    <source>
        <dbReference type="ARBA" id="ARBA00023288"/>
    </source>
</evidence>
<dbReference type="InterPro" id="IPR057336">
    <property type="entry name" value="GerAC_N"/>
</dbReference>
<keyword evidence="5" id="KW-0472">Membrane</keyword>
<protein>
    <submittedName>
        <fullName evidence="10">Ger(X)C family spore germination protein</fullName>
    </submittedName>
</protein>
<gene>
    <name evidence="10" type="ORF">FPL14_12300</name>
</gene>
<dbReference type="PROSITE" id="PS51257">
    <property type="entry name" value="PROKAR_LIPOPROTEIN"/>
    <property type="match status" value="1"/>
</dbReference>
<evidence type="ECO:0000259" key="9">
    <source>
        <dbReference type="Pfam" id="PF25198"/>
    </source>
</evidence>
<dbReference type="Pfam" id="PF25198">
    <property type="entry name" value="Spore_GerAC_N"/>
    <property type="match status" value="1"/>
</dbReference>
<evidence type="ECO:0000313" key="11">
    <source>
        <dbReference type="Proteomes" id="UP000515679"/>
    </source>
</evidence>
<keyword evidence="11" id="KW-1185">Reference proteome</keyword>